<name>A0A2C6WT48_9STAP</name>
<feature type="transmembrane region" description="Helical" evidence="1">
    <location>
        <begin position="48"/>
        <end position="72"/>
    </location>
</feature>
<gene>
    <name evidence="2" type="ORF">BTJ66_02010</name>
    <name evidence="3" type="ORF">MNY58_08820</name>
</gene>
<organism evidence="2 4">
    <name type="scientific">Staphylococcus edaphicus</name>
    <dbReference type="NCBI Taxonomy" id="1955013"/>
    <lineage>
        <taxon>Bacteria</taxon>
        <taxon>Bacillati</taxon>
        <taxon>Bacillota</taxon>
        <taxon>Bacilli</taxon>
        <taxon>Bacillales</taxon>
        <taxon>Staphylococcaceae</taxon>
        <taxon>Staphylococcus</taxon>
    </lineage>
</organism>
<proteinExistence type="predicted"/>
<sequence>MDNKENLKYYDEKDFKRIKLHFKYVGIIFILFTTLILSYVFFDKNGAWQFLSFAGVSLSIVLSVIAILITLIDVAGQKQQVNEIFKSSEELKETISKQKLLIQKHVENINNVDDMLNNAFERNLKDINFVREKSDGDSDIEKDEKNKDNSTPSIATNYYSESWFSSVFRTIHINKELSLLQEDEIIKILSEFKFVKVKFYSDKIELVYSSLYTSPLVDKEYMKNRASNLILRYLNKENLLMSSNE</sequence>
<reference evidence="2" key="1">
    <citation type="journal article" date="2017" name="Appl. Environ. Microbiol.">
        <title>Staphylococcus edaphicus sp. nov., isolated in Antarctica, harbours mecC gene and genomic islands with suspected role in adaptation to extreme environment.</title>
        <authorList>
            <person name="Pantucek R."/>
            <person name="Sedlacek I."/>
            <person name="Indrakova A."/>
            <person name="Vrbovska V."/>
            <person name="Maslanova I."/>
            <person name="Kovarovic V."/>
            <person name="Svec P."/>
            <person name="Kralova S."/>
            <person name="Kristofova L."/>
            <person name="Keklakova J."/>
            <person name="Petras P."/>
            <person name="Doskar J."/>
        </authorList>
    </citation>
    <scope>NUCLEOTIDE SEQUENCE</scope>
    <source>
        <strain evidence="2">CCM 8730</strain>
    </source>
</reference>
<dbReference type="AlphaFoldDB" id="A0A2C6WT48"/>
<dbReference type="EMBL" id="MRZN01000002">
    <property type="protein sequence ID" value="PHK50637.1"/>
    <property type="molecule type" value="Genomic_DNA"/>
</dbReference>
<dbReference type="Proteomes" id="UP000223828">
    <property type="component" value="Unassembled WGS sequence"/>
</dbReference>
<dbReference type="RefSeq" id="WP_099089326.1">
    <property type="nucleotide sequence ID" value="NZ_CP093217.1"/>
</dbReference>
<keyword evidence="1" id="KW-0472">Membrane</keyword>
<keyword evidence="1" id="KW-1133">Transmembrane helix</keyword>
<evidence type="ECO:0000313" key="4">
    <source>
        <dbReference type="Proteomes" id="UP000223828"/>
    </source>
</evidence>
<reference evidence="4" key="2">
    <citation type="submission" date="2017-10" db="EMBL/GenBank/DDBJ databases">
        <title>Staphylococcus edaphicus sp. nov., isolated in Antarctica, harbouring mecC gene and genomic islands essential in adaptation to extreme environment.</title>
        <authorList>
            <person name="Pantucek R."/>
            <person name="Sedlacek I."/>
            <person name="Indrakova A."/>
            <person name="Vrbovska V."/>
            <person name="Maslanova I."/>
            <person name="Kovarovic V."/>
            <person name="Svec P."/>
            <person name="Kralova S."/>
            <person name="Kristofova L."/>
            <person name="Keklakova J."/>
            <person name="Petras P."/>
            <person name="Doskar J."/>
        </authorList>
    </citation>
    <scope>NUCLEOTIDE SEQUENCE [LARGE SCALE GENOMIC DNA]</scope>
    <source>
        <strain evidence="4">CCM 5085</strain>
    </source>
</reference>
<evidence type="ECO:0000313" key="3">
    <source>
        <dbReference type="EMBL" id="UQW80692.1"/>
    </source>
</evidence>
<accession>A0A2C6WT48</accession>
<dbReference type="EMBL" id="CP093217">
    <property type="protein sequence ID" value="UQW80692.1"/>
    <property type="molecule type" value="Genomic_DNA"/>
</dbReference>
<evidence type="ECO:0000256" key="1">
    <source>
        <dbReference type="SAM" id="Phobius"/>
    </source>
</evidence>
<protein>
    <submittedName>
        <fullName evidence="2">Uncharacterized protein</fullName>
    </submittedName>
</protein>
<reference evidence="2" key="3">
    <citation type="submission" date="2017-10" db="EMBL/GenBank/DDBJ databases">
        <authorList>
            <person name="Vrbovska V."/>
            <person name="Kovarovic V."/>
            <person name="Indrakova A."/>
        </authorList>
    </citation>
    <scope>NUCLEOTIDE SEQUENCE</scope>
    <source>
        <strain evidence="2">CCM 8730</strain>
    </source>
</reference>
<keyword evidence="1" id="KW-0812">Transmembrane</keyword>
<keyword evidence="5" id="KW-1185">Reference proteome</keyword>
<reference evidence="3" key="4">
    <citation type="submission" date="2022-03" db="EMBL/GenBank/DDBJ databases">
        <title>Complete Genome Sequence of Staphylococcus edaphicus strain CCM 8731.</title>
        <authorList>
            <person name="Rimmer C.O."/>
            <person name="Thomas J.C."/>
        </authorList>
    </citation>
    <scope>NUCLEOTIDE SEQUENCE</scope>
    <source>
        <strain evidence="3">CCM 8731</strain>
    </source>
</reference>
<feature type="transmembrane region" description="Helical" evidence="1">
    <location>
        <begin position="21"/>
        <end position="42"/>
    </location>
</feature>
<evidence type="ECO:0000313" key="5">
    <source>
        <dbReference type="Proteomes" id="UP001056588"/>
    </source>
</evidence>
<dbReference type="Proteomes" id="UP001056588">
    <property type="component" value="Chromosome"/>
</dbReference>
<evidence type="ECO:0000313" key="2">
    <source>
        <dbReference type="EMBL" id="PHK50637.1"/>
    </source>
</evidence>